<dbReference type="GO" id="GO:0000287">
    <property type="term" value="F:magnesium ion binding"/>
    <property type="evidence" value="ECO:0007669"/>
    <property type="project" value="UniProtKB-UniRule"/>
</dbReference>
<dbReference type="Proteomes" id="UP000295172">
    <property type="component" value="Unassembled WGS sequence"/>
</dbReference>
<evidence type="ECO:0000256" key="4">
    <source>
        <dbReference type="ARBA" id="ARBA00022801"/>
    </source>
</evidence>
<dbReference type="SUPFAM" id="SSF88723">
    <property type="entry name" value="PIN domain-like"/>
    <property type="match status" value="1"/>
</dbReference>
<evidence type="ECO:0000256" key="3">
    <source>
        <dbReference type="ARBA" id="ARBA00022723"/>
    </source>
</evidence>
<dbReference type="Pfam" id="PF01850">
    <property type="entry name" value="PIN"/>
    <property type="match status" value="1"/>
</dbReference>
<dbReference type="GO" id="GO:0016787">
    <property type="term" value="F:hydrolase activity"/>
    <property type="evidence" value="ECO:0007669"/>
    <property type="project" value="UniProtKB-KW"/>
</dbReference>
<keyword evidence="3 6" id="KW-0479">Metal-binding</keyword>
<keyword evidence="9" id="KW-1185">Reference proteome</keyword>
<dbReference type="OrthoDB" id="4750219at2"/>
<gene>
    <name evidence="6" type="primary">vapC</name>
    <name evidence="8" type="ORF">E1218_05210</name>
</gene>
<accession>A0A4R4XEM1</accession>
<dbReference type="EC" id="3.1.-.-" evidence="6"/>
<proteinExistence type="inferred from homology"/>
<evidence type="ECO:0000313" key="9">
    <source>
        <dbReference type="Proteomes" id="UP000295172"/>
    </source>
</evidence>
<dbReference type="InterPro" id="IPR022907">
    <property type="entry name" value="VapC_family"/>
</dbReference>
<evidence type="ECO:0000256" key="5">
    <source>
        <dbReference type="ARBA" id="ARBA00022842"/>
    </source>
</evidence>
<reference evidence="8 9" key="1">
    <citation type="submission" date="2019-02" db="EMBL/GenBank/DDBJ databases">
        <title>Draft genome sequences of novel Actinobacteria.</title>
        <authorList>
            <person name="Sahin N."/>
            <person name="Ay H."/>
            <person name="Saygin H."/>
        </authorList>
    </citation>
    <scope>NUCLEOTIDE SEQUENCE [LARGE SCALE GENOMIC DNA]</scope>
    <source>
        <strain evidence="8 9">16K104</strain>
    </source>
</reference>
<dbReference type="InterPro" id="IPR029060">
    <property type="entry name" value="PIN-like_dom_sf"/>
</dbReference>
<evidence type="ECO:0000256" key="2">
    <source>
        <dbReference type="ARBA" id="ARBA00022722"/>
    </source>
</evidence>
<evidence type="ECO:0000259" key="7">
    <source>
        <dbReference type="Pfam" id="PF01850"/>
    </source>
</evidence>
<keyword evidence="5 6" id="KW-0460">Magnesium</keyword>
<dbReference type="RefSeq" id="WP_132316784.1">
    <property type="nucleotide sequence ID" value="NZ_SMKR01000014.1"/>
</dbReference>
<keyword evidence="6" id="KW-0800">Toxin</keyword>
<keyword evidence="2 6" id="KW-0540">Nuclease</keyword>
<feature type="binding site" evidence="6">
    <location>
        <position position="5"/>
    </location>
    <ligand>
        <name>Mg(2+)</name>
        <dbReference type="ChEBI" id="CHEBI:18420"/>
    </ligand>
</feature>
<feature type="binding site" evidence="6">
    <location>
        <position position="91"/>
    </location>
    <ligand>
        <name>Mg(2+)</name>
        <dbReference type="ChEBI" id="CHEBI:18420"/>
    </ligand>
</feature>
<comment type="function">
    <text evidence="6">Toxic component of a toxin-antitoxin (TA) system. An RNase.</text>
</comment>
<evidence type="ECO:0000256" key="1">
    <source>
        <dbReference type="ARBA" id="ARBA00022649"/>
    </source>
</evidence>
<keyword evidence="4 6" id="KW-0378">Hydrolase</keyword>
<feature type="domain" description="PIN" evidence="7">
    <location>
        <begin position="2"/>
        <end position="121"/>
    </location>
</feature>
<name>A0A4R4XEM1_9ACTN</name>
<comment type="similarity">
    <text evidence="6">Belongs to the PINc/VapC protein family.</text>
</comment>
<evidence type="ECO:0000256" key="6">
    <source>
        <dbReference type="HAMAP-Rule" id="MF_00265"/>
    </source>
</evidence>
<sequence>MIYLDSAAIVKLIRREKESQALHEWLTAQEDKILVASALVLTEVPRALRRTDPGRLSAVPTVLAKLNRVPMDDTVLATAAAYEDPMLRTLDAIHLASAETLVLEGLSLTALVTYDKRLLSAAADTGFATAAPGARE</sequence>
<evidence type="ECO:0000313" key="8">
    <source>
        <dbReference type="EMBL" id="TDD29130.1"/>
    </source>
</evidence>
<organism evidence="8 9">
    <name type="scientific">Kribbella turkmenica</name>
    <dbReference type="NCBI Taxonomy" id="2530375"/>
    <lineage>
        <taxon>Bacteria</taxon>
        <taxon>Bacillati</taxon>
        <taxon>Actinomycetota</taxon>
        <taxon>Actinomycetes</taxon>
        <taxon>Propionibacteriales</taxon>
        <taxon>Kribbellaceae</taxon>
        <taxon>Kribbella</taxon>
    </lineage>
</organism>
<dbReference type="CDD" id="cd09874">
    <property type="entry name" value="PIN_MT3492-like"/>
    <property type="match status" value="1"/>
</dbReference>
<dbReference type="Gene3D" id="3.40.50.1010">
    <property type="entry name" value="5'-nuclease"/>
    <property type="match status" value="1"/>
</dbReference>
<comment type="caution">
    <text evidence="8">The sequence shown here is derived from an EMBL/GenBank/DDBJ whole genome shotgun (WGS) entry which is preliminary data.</text>
</comment>
<dbReference type="HAMAP" id="MF_00265">
    <property type="entry name" value="VapC_Nob1"/>
    <property type="match status" value="1"/>
</dbReference>
<dbReference type="EMBL" id="SMKR01000014">
    <property type="protein sequence ID" value="TDD29130.1"/>
    <property type="molecule type" value="Genomic_DNA"/>
</dbReference>
<dbReference type="AlphaFoldDB" id="A0A4R4XEM1"/>
<keyword evidence="1 6" id="KW-1277">Toxin-antitoxin system</keyword>
<comment type="cofactor">
    <cofactor evidence="6">
        <name>Mg(2+)</name>
        <dbReference type="ChEBI" id="CHEBI:18420"/>
    </cofactor>
</comment>
<protein>
    <recommendedName>
        <fullName evidence="6">Ribonuclease VapC</fullName>
        <shortName evidence="6">RNase VapC</shortName>
        <ecNumber evidence="6">3.1.-.-</ecNumber>
    </recommendedName>
    <alternativeName>
        <fullName evidence="6">Toxin VapC</fullName>
    </alternativeName>
</protein>
<dbReference type="GO" id="GO:0090729">
    <property type="term" value="F:toxin activity"/>
    <property type="evidence" value="ECO:0007669"/>
    <property type="project" value="UniProtKB-KW"/>
</dbReference>
<dbReference type="InterPro" id="IPR002716">
    <property type="entry name" value="PIN_dom"/>
</dbReference>
<dbReference type="GO" id="GO:0004540">
    <property type="term" value="F:RNA nuclease activity"/>
    <property type="evidence" value="ECO:0007669"/>
    <property type="project" value="InterPro"/>
</dbReference>